<feature type="transmembrane region" description="Helical" evidence="1">
    <location>
        <begin position="49"/>
        <end position="72"/>
    </location>
</feature>
<evidence type="ECO:0000256" key="1">
    <source>
        <dbReference type="SAM" id="Phobius"/>
    </source>
</evidence>
<evidence type="ECO:0000313" key="2">
    <source>
        <dbReference type="EMBL" id="PKK90436.1"/>
    </source>
</evidence>
<keyword evidence="1" id="KW-1133">Transmembrane helix</keyword>
<protein>
    <submittedName>
        <fullName evidence="2">Uncharacterized protein</fullName>
    </submittedName>
</protein>
<accession>A0A2N1PQ23</accession>
<dbReference type="AlphaFoldDB" id="A0A2N1PQ23"/>
<gene>
    <name evidence="2" type="ORF">CVV64_08710</name>
</gene>
<proteinExistence type="predicted"/>
<dbReference type="EMBL" id="PGXC01000005">
    <property type="protein sequence ID" value="PKK90436.1"/>
    <property type="molecule type" value="Genomic_DNA"/>
</dbReference>
<name>A0A2N1PQ23_9BACT</name>
<dbReference type="Proteomes" id="UP000233256">
    <property type="component" value="Unassembled WGS sequence"/>
</dbReference>
<comment type="caution">
    <text evidence="2">The sequence shown here is derived from an EMBL/GenBank/DDBJ whole genome shotgun (WGS) entry which is preliminary data.</text>
</comment>
<evidence type="ECO:0000313" key="3">
    <source>
        <dbReference type="Proteomes" id="UP000233256"/>
    </source>
</evidence>
<keyword evidence="1" id="KW-0812">Transmembrane</keyword>
<organism evidence="2 3">
    <name type="scientific">Candidatus Wallbacteria bacterium HGW-Wallbacteria-1</name>
    <dbReference type="NCBI Taxonomy" id="2013854"/>
    <lineage>
        <taxon>Bacteria</taxon>
        <taxon>Candidatus Walliibacteriota</taxon>
    </lineage>
</organism>
<keyword evidence="1" id="KW-0472">Membrane</keyword>
<reference evidence="2 3" key="1">
    <citation type="journal article" date="2017" name="ISME J.">
        <title>Potential for microbial H2 and metal transformations associated with novel bacteria and archaea in deep terrestrial subsurface sediments.</title>
        <authorList>
            <person name="Hernsdorf A.W."/>
            <person name="Amano Y."/>
            <person name="Miyakawa K."/>
            <person name="Ise K."/>
            <person name="Suzuki Y."/>
            <person name="Anantharaman K."/>
            <person name="Probst A."/>
            <person name="Burstein D."/>
            <person name="Thomas B.C."/>
            <person name="Banfield J.F."/>
        </authorList>
    </citation>
    <scope>NUCLEOTIDE SEQUENCE [LARGE SCALE GENOMIC DNA]</scope>
    <source>
        <strain evidence="2">HGW-Wallbacteria-1</strain>
    </source>
</reference>
<sequence length="276" mass="29862">MKAGKNNVGRGVPAGARNGVCRAICRGCLCPDFSMIRHHDSSVFPQRGIMMVMALVIISIISILTLAIMPFFGTVKERALEEETEGIIEQARRAILLDSLSESGTFSDDAILITDENLLRGLGSATTEVQLKRLAAEIIKKKVKSGFFRSSGILRDGNDDFASILDRVNFMVTHNLIKDSNFEYIEDKGTEALGVEWHTGAAFGSKKADGATFEIDDAVAYTEGAANETPNSFKTGGVRVYKRFAGKDEAKKTGGGKYGSFSIAIWNPALNEAAKP</sequence>